<feature type="non-terminal residue" evidence="1">
    <location>
        <position position="1"/>
    </location>
</feature>
<keyword evidence="2" id="KW-1185">Reference proteome</keyword>
<sequence length="53" mass="5661">NDRQEQHGRSSLNGRCLGRRSEVCTVDGEVVYKNSTAAVVVAGTVDVLEGAEK</sequence>
<comment type="caution">
    <text evidence="1">The sequence shown here is derived from an EMBL/GenBank/DDBJ whole genome shotgun (WGS) entry which is preliminary data.</text>
</comment>
<organism evidence="1 2">
    <name type="scientific">Halocaridina rubra</name>
    <name type="common">Hawaiian red shrimp</name>
    <dbReference type="NCBI Taxonomy" id="373956"/>
    <lineage>
        <taxon>Eukaryota</taxon>
        <taxon>Metazoa</taxon>
        <taxon>Ecdysozoa</taxon>
        <taxon>Arthropoda</taxon>
        <taxon>Crustacea</taxon>
        <taxon>Multicrustacea</taxon>
        <taxon>Malacostraca</taxon>
        <taxon>Eumalacostraca</taxon>
        <taxon>Eucarida</taxon>
        <taxon>Decapoda</taxon>
        <taxon>Pleocyemata</taxon>
        <taxon>Caridea</taxon>
        <taxon>Atyoidea</taxon>
        <taxon>Atyidae</taxon>
        <taxon>Halocaridina</taxon>
    </lineage>
</organism>
<dbReference type="EMBL" id="JAXCGZ010015149">
    <property type="protein sequence ID" value="KAK7071092.1"/>
    <property type="molecule type" value="Genomic_DNA"/>
</dbReference>
<protein>
    <submittedName>
        <fullName evidence="1">Uncharacterized protein</fullName>
    </submittedName>
</protein>
<proteinExistence type="predicted"/>
<dbReference type="Proteomes" id="UP001381693">
    <property type="component" value="Unassembled WGS sequence"/>
</dbReference>
<gene>
    <name evidence="1" type="ORF">SK128_023366</name>
</gene>
<name>A0AAN9A612_HALRR</name>
<accession>A0AAN9A612</accession>
<feature type="non-terminal residue" evidence="1">
    <location>
        <position position="53"/>
    </location>
</feature>
<reference evidence="1 2" key="1">
    <citation type="submission" date="2023-11" db="EMBL/GenBank/DDBJ databases">
        <title>Halocaridina rubra genome assembly.</title>
        <authorList>
            <person name="Smith C."/>
        </authorList>
    </citation>
    <scope>NUCLEOTIDE SEQUENCE [LARGE SCALE GENOMIC DNA]</scope>
    <source>
        <strain evidence="1">EP-1</strain>
        <tissue evidence="1">Whole</tissue>
    </source>
</reference>
<evidence type="ECO:0000313" key="1">
    <source>
        <dbReference type="EMBL" id="KAK7071092.1"/>
    </source>
</evidence>
<evidence type="ECO:0000313" key="2">
    <source>
        <dbReference type="Proteomes" id="UP001381693"/>
    </source>
</evidence>
<dbReference type="AlphaFoldDB" id="A0AAN9A612"/>